<protein>
    <recommendedName>
        <fullName evidence="3">Fe2OG dioxygenase domain-containing protein</fullName>
    </recommendedName>
</protein>
<dbReference type="RefSeq" id="XP_026620106.1">
    <property type="nucleotide sequence ID" value="XM_026768326.1"/>
</dbReference>
<dbReference type="InterPro" id="IPR005123">
    <property type="entry name" value="Oxoglu/Fe-dep_dioxygenase_dom"/>
</dbReference>
<gene>
    <name evidence="4" type="ORF">BDQ94DRAFT_154636</name>
</gene>
<dbReference type="GeneID" id="38136682"/>
<name>A0A3F3PJG0_9EURO</name>
<keyword evidence="2" id="KW-0560">Oxidoreductase</keyword>
<sequence>MQPVSLSQAIDFARLCQGLEVLSLNTLVKQYGAFKITNHGISSRARNGCFAYSKSAFERPNNLKSADPAFSPLKGETVRGTAIPKESLNIAKDKLGNYPPVQTLHKELKDFTPRLLEGLSQTLRLEPSLNSLCTNGEVEIALHHYPNITAVPERNPEHRDWSLLTLLLHEDTGISNGLEVAELPGRKFTPVDPGNGEITVLVGSMLRRLAKYYCWEDIPSCVHRVSGTGERYSIAYFLHINDSTRLAEDGTTAGDIRRMWETQSKVKN</sequence>
<dbReference type="GO" id="GO:0016491">
    <property type="term" value="F:oxidoreductase activity"/>
    <property type="evidence" value="ECO:0007669"/>
    <property type="project" value="UniProtKB-KW"/>
</dbReference>
<keyword evidence="2" id="KW-0479">Metal-binding</keyword>
<feature type="domain" description="Fe2OG dioxygenase" evidence="3">
    <location>
        <begin position="128"/>
        <end position="240"/>
    </location>
</feature>
<dbReference type="SUPFAM" id="SSF51197">
    <property type="entry name" value="Clavaminate synthase-like"/>
    <property type="match status" value="1"/>
</dbReference>
<dbReference type="InterPro" id="IPR050231">
    <property type="entry name" value="Iron_ascorbate_oxido_reductase"/>
</dbReference>
<organism evidence="4 5">
    <name type="scientific">Aspergillus welwitschiae</name>
    <dbReference type="NCBI Taxonomy" id="1341132"/>
    <lineage>
        <taxon>Eukaryota</taxon>
        <taxon>Fungi</taxon>
        <taxon>Dikarya</taxon>
        <taxon>Ascomycota</taxon>
        <taxon>Pezizomycotina</taxon>
        <taxon>Eurotiomycetes</taxon>
        <taxon>Eurotiomycetidae</taxon>
        <taxon>Eurotiales</taxon>
        <taxon>Aspergillaceae</taxon>
        <taxon>Aspergillus</taxon>
        <taxon>Aspergillus subgen. Circumdati</taxon>
    </lineage>
</organism>
<comment type="similarity">
    <text evidence="1 2">Belongs to the iron/ascorbate-dependent oxidoreductase family.</text>
</comment>
<dbReference type="PROSITE" id="PS51471">
    <property type="entry name" value="FE2OG_OXY"/>
    <property type="match status" value="1"/>
</dbReference>
<accession>A0A3F3PJG0</accession>
<dbReference type="PANTHER" id="PTHR47990">
    <property type="entry name" value="2-OXOGLUTARATE (2OG) AND FE(II)-DEPENDENT OXYGENASE SUPERFAMILY PROTEIN-RELATED"/>
    <property type="match status" value="1"/>
</dbReference>
<dbReference type="InterPro" id="IPR044861">
    <property type="entry name" value="IPNS-like_FE2OG_OXY"/>
</dbReference>
<dbReference type="Proteomes" id="UP000253729">
    <property type="component" value="Unassembled WGS sequence"/>
</dbReference>
<keyword evidence="2" id="KW-0408">Iron</keyword>
<evidence type="ECO:0000313" key="5">
    <source>
        <dbReference type="Proteomes" id="UP000253729"/>
    </source>
</evidence>
<dbReference type="GO" id="GO:0046872">
    <property type="term" value="F:metal ion binding"/>
    <property type="evidence" value="ECO:0007669"/>
    <property type="project" value="UniProtKB-KW"/>
</dbReference>
<dbReference type="Pfam" id="PF03171">
    <property type="entry name" value="2OG-FeII_Oxy"/>
    <property type="match status" value="1"/>
</dbReference>
<evidence type="ECO:0000313" key="4">
    <source>
        <dbReference type="EMBL" id="RDH27084.1"/>
    </source>
</evidence>
<dbReference type="AlphaFoldDB" id="A0A3F3PJG0"/>
<dbReference type="Gene3D" id="2.60.120.330">
    <property type="entry name" value="B-lactam Antibiotic, Isopenicillin N Synthase, Chain"/>
    <property type="match status" value="1"/>
</dbReference>
<dbReference type="EMBL" id="KZ852101">
    <property type="protein sequence ID" value="RDH27084.1"/>
    <property type="molecule type" value="Genomic_DNA"/>
</dbReference>
<dbReference type="STRING" id="1341132.A0A3F3PJG0"/>
<reference evidence="4 5" key="1">
    <citation type="submission" date="2018-07" db="EMBL/GenBank/DDBJ databases">
        <title>The genomes of Aspergillus section Nigri reveals drivers in fungal speciation.</title>
        <authorList>
            <consortium name="DOE Joint Genome Institute"/>
            <person name="Vesth T.C."/>
            <person name="Nybo J."/>
            <person name="Theobald S."/>
            <person name="Brandl J."/>
            <person name="Frisvad J.C."/>
            <person name="Nielsen K.F."/>
            <person name="Lyhne E.K."/>
            <person name="Kogle M.E."/>
            <person name="Kuo A."/>
            <person name="Riley R."/>
            <person name="Clum A."/>
            <person name="Nolan M."/>
            <person name="Lipzen A."/>
            <person name="Salamov A."/>
            <person name="Henrissat B."/>
            <person name="Wiebenga A."/>
            <person name="De vries R.P."/>
            <person name="Grigoriev I.V."/>
            <person name="Mortensen U.H."/>
            <person name="Andersen M.R."/>
            <person name="Baker S.E."/>
        </authorList>
    </citation>
    <scope>NUCLEOTIDE SEQUENCE [LARGE SCALE GENOMIC DNA]</scope>
    <source>
        <strain evidence="4 5">CBS 139.54b</strain>
    </source>
</reference>
<evidence type="ECO:0000259" key="3">
    <source>
        <dbReference type="PROSITE" id="PS51471"/>
    </source>
</evidence>
<proteinExistence type="inferred from homology"/>
<evidence type="ECO:0000256" key="2">
    <source>
        <dbReference type="RuleBase" id="RU003682"/>
    </source>
</evidence>
<dbReference type="InterPro" id="IPR027443">
    <property type="entry name" value="IPNS-like_sf"/>
</dbReference>
<evidence type="ECO:0000256" key="1">
    <source>
        <dbReference type="ARBA" id="ARBA00008056"/>
    </source>
</evidence>
<keyword evidence="5" id="KW-1185">Reference proteome</keyword>